<dbReference type="SUPFAM" id="SSF53850">
    <property type="entry name" value="Periplasmic binding protein-like II"/>
    <property type="match status" value="1"/>
</dbReference>
<dbReference type="EMBL" id="JXLB01000015">
    <property type="protein sequence ID" value="OJG80245.1"/>
    <property type="molecule type" value="Genomic_DNA"/>
</dbReference>
<evidence type="ECO:0000313" key="4">
    <source>
        <dbReference type="EMBL" id="OJG80245.1"/>
    </source>
</evidence>
<dbReference type="STRING" id="150033.RV14_GL000614"/>
<feature type="domain" description="Solute-binding protein family 3/N-terminal" evidence="2">
    <location>
        <begin position="1"/>
        <end position="217"/>
    </location>
</feature>
<keyword evidence="1" id="KW-0732">Signal</keyword>
<keyword evidence="5" id="KW-1185">Reference proteome</keyword>
<reference evidence="4 5" key="1">
    <citation type="submission" date="2014-12" db="EMBL/GenBank/DDBJ databases">
        <title>Draft genome sequences of 29 type strains of Enterococci.</title>
        <authorList>
            <person name="Zhong Z."/>
            <person name="Sun Z."/>
            <person name="Liu W."/>
            <person name="Zhang W."/>
            <person name="Zhang H."/>
        </authorList>
    </citation>
    <scope>NUCLEOTIDE SEQUENCE [LARGE SCALE GENOMIC DNA]</scope>
    <source>
        <strain evidence="4 5">DSM 15687</strain>
    </source>
</reference>
<dbReference type="PANTHER" id="PTHR35936">
    <property type="entry name" value="MEMBRANE-BOUND LYTIC MUREIN TRANSGLYCOSYLASE F"/>
    <property type="match status" value="1"/>
</dbReference>
<dbReference type="PANTHER" id="PTHR35936:SF34">
    <property type="entry name" value="ABC TRANSPORTER EXTRACELLULAR-BINDING PROTEIN YCKB-RELATED"/>
    <property type="match status" value="1"/>
</dbReference>
<dbReference type="CDD" id="cd00996">
    <property type="entry name" value="PBP2_AatB_like"/>
    <property type="match status" value="1"/>
</dbReference>
<dbReference type="InterPro" id="IPR001320">
    <property type="entry name" value="Iontro_rcpt_C"/>
</dbReference>
<comment type="caution">
    <text evidence="4">The sequence shown here is derived from an EMBL/GenBank/DDBJ whole genome shotgun (WGS) entry which is preliminary data.</text>
</comment>
<name>A0A1L8WGS9_9ENTE</name>
<sequence length="222" mass="25351">MGFRDKEGNLTGFDIDLASAVFKEYGINVVFQPIDWSMKEFELTNGTIDLIWNGYSKTAERARKVQFTKPYMKNEQVLITPKKSKIKSFPQMKGKLLGAQNGSSGYDVFIKQPKVLKDTVKNQEAVLYDSFNEALIDLKSGRIDGLLMDKVYAGYYLKQRHELAEFNMTTGNYQSENFVVGVRKNDNELVKKINEGIAQLEKTGEFQKISTKWFGEDVTPKK</sequence>
<dbReference type="Gene3D" id="3.40.190.10">
    <property type="entry name" value="Periplasmic binding protein-like II"/>
    <property type="match status" value="2"/>
</dbReference>
<accession>A0A1L8WGS9</accession>
<protein>
    <submittedName>
        <fullName evidence="4">Amino acid ABC transporter, amino acid-binding protein</fullName>
    </submittedName>
</protein>
<organism evidence="4 5">
    <name type="scientific">Enterococcus ratti</name>
    <dbReference type="NCBI Taxonomy" id="150033"/>
    <lineage>
        <taxon>Bacteria</taxon>
        <taxon>Bacillati</taxon>
        <taxon>Bacillota</taxon>
        <taxon>Bacilli</taxon>
        <taxon>Lactobacillales</taxon>
        <taxon>Enterococcaceae</taxon>
        <taxon>Enterococcus</taxon>
    </lineage>
</organism>
<proteinExistence type="predicted"/>
<dbReference type="Proteomes" id="UP000182152">
    <property type="component" value="Unassembled WGS sequence"/>
</dbReference>
<evidence type="ECO:0000256" key="1">
    <source>
        <dbReference type="ARBA" id="ARBA00022729"/>
    </source>
</evidence>
<dbReference type="InterPro" id="IPR001638">
    <property type="entry name" value="Solute-binding_3/MltF_N"/>
</dbReference>
<dbReference type="SMART" id="SM00062">
    <property type="entry name" value="PBPb"/>
    <property type="match status" value="1"/>
</dbReference>
<dbReference type="AlphaFoldDB" id="A0A1L8WGS9"/>
<evidence type="ECO:0000313" key="5">
    <source>
        <dbReference type="Proteomes" id="UP000182152"/>
    </source>
</evidence>
<evidence type="ECO:0000259" key="2">
    <source>
        <dbReference type="SMART" id="SM00062"/>
    </source>
</evidence>
<dbReference type="GO" id="GO:0015276">
    <property type="term" value="F:ligand-gated monoatomic ion channel activity"/>
    <property type="evidence" value="ECO:0007669"/>
    <property type="project" value="InterPro"/>
</dbReference>
<evidence type="ECO:0000259" key="3">
    <source>
        <dbReference type="SMART" id="SM00079"/>
    </source>
</evidence>
<dbReference type="Pfam" id="PF00497">
    <property type="entry name" value="SBP_bac_3"/>
    <property type="match status" value="1"/>
</dbReference>
<dbReference type="GO" id="GO:0016020">
    <property type="term" value="C:membrane"/>
    <property type="evidence" value="ECO:0007669"/>
    <property type="project" value="InterPro"/>
</dbReference>
<gene>
    <name evidence="4" type="ORF">RV14_GL000614</name>
</gene>
<dbReference type="SMART" id="SM00079">
    <property type="entry name" value="PBPe"/>
    <property type="match status" value="1"/>
</dbReference>
<feature type="domain" description="Ionotropic glutamate receptor C-terminal" evidence="3">
    <location>
        <begin position="4"/>
        <end position="216"/>
    </location>
</feature>